<dbReference type="InterPro" id="IPR012938">
    <property type="entry name" value="Glc/Sorbosone_DH"/>
</dbReference>
<evidence type="ECO:0000259" key="3">
    <source>
        <dbReference type="PROSITE" id="PS50093"/>
    </source>
</evidence>
<sequence length="1940" mass="206416">MSPRSRTWAGISKILPKTETRSLRRTAATVALALVAPLMPLTFLTSPANAATDYTSASKALTSSANAAADPAFKVLVFSKTSGFRHDAIPEGIAAVQKLGLENNFAVDTTEDSAQFTDANLAQYQAVVFMSTTGDPVTTPEQKAAFERYIEGGGGFAGVHAASDSGYSWDWYRKLVGAYFKSHPAIQQATVITEDLAHPSTSHLPTSWTRTDEWYDFQANPRNTVHVLQSMNQKSYTGSTQGIDHPISWCQDYDGGRSWYTGLGHTKESYADPNFLKMLLGGIKTAAGAEKADCSASQSGSFEKVTLDDNTANPMMTDIAKDGRVFYIDRLGDVKIIKTTGSTVTAAHLNVFNANESGLLGLALDPDFATNHWLYLYHSPASPSVDRLSRFTVTGDTLDFSSEKVILDVPVQRAECCHHGGGMLMDHKTGDLWLATGDNTNPFASDGYTPTDEQSGRSAWDAQRSAGNTNDLSGKLLRITPQDDGTYTVPSGNLFAPGTAKTKPEIYGMGFRNPFRMGLDPKTGFPMVADYGPDAGSASATRGPKGTVEWNLISKPGNYGWPYCVGDNTPYIDYNFATKASGAAYNCAAPVNDSPNNTGLTNLPPVIPASIPYTSSTNPNVFPELNGGAPMAGPVYRYDADLQSPVKWPAYWDGKAIFGEWNTNKMFSFQLNEAGNAQIKINQILSSLSFKRPMDIKFGPDGALYLIEWGSGFGGDNADSGIYRVEYVKGTRPPVARVSADKTDGPAPLTVQFSSQGSSDPDGKPITYAWDFDGDDTTDSTDANPSHTYTQAGQYSAVLTVSNPDGLTGTANVPITVGNTRPTVTLELPPNGAFFEFGDQVKYKVVVTDPEDGAIDCDEVKIQAILGHDSHGHPLDQHEGCEGTIQTLSDSGHGIDDNLFYILEATYADKGGSGNAQSLTGRAQVILQTKRKQAEHFSATGRVAGGTGTDTPGVQAETTTDPQGGAQNIGFTNDGDYWSYTPINLGGISQVRLRVSSGGAGGTVQIKTGNADTGTLVGSVDIAPTGGWQTFQDVTVDLTNVPTTTGPLFFIVRKPASAANDAYLLNFNWVDFIGQGATDNQRPTVTMSATPVTGIAPLKVDFTSAATDPDNNTPLTYKWNFGANGSPAPTTANASYTYAAPGTYTATVTVTDAKGASASKTVSIKVDPPSTTCFTGRSDDFLGTSLDRNRWSVVREDQNLRVADGKLILPTSLTDIYGTGAGTTTNITLQPLPQGAWTATTKVTMVANQQYHQAGLVVYGDDNNYAKMVLQGRSATPDHAARIFQFIREENGVPNEVTASNTANLGDAFPDTYYVRFMSDGTNLTAHYSADGTTFTAMPETKALAGITNPRIGLISFANNGTTKPIIDAAFDWFHITPDDTATAATPSDEFNGTSLDGCRWNAIVRGDSSAARVTGGNLELDTTTGDIFGTGNTGPKNFILQNAPSGDWTLETKVDGSALNEQYQQGGLIVYTGDDDYVKLDYVADNTAGSAVSRRIELRSEVGGTVLDPQPQVGSLTQGVWYLRLKKEGTSFKGSYSSDGTTWTEFAQAVTNTAVGNGKIGVYTIGTAQQASKTVKFDYFRLTGGGTADSTAPVTTATPDPAQPANGWFTKLILVTLAGADEAQGSGVSKTEFQLDNGAWTTYLEPVVITGDGNHTLAYRSVDKAGNVEATKTLAVKVDATAPTTTADFLPVSQTTVPVTLAAADATSGVEKIEYALDNGDWTPYTTTVNVTGAGDHELRYRATDKAGNVEETKAATIKIEDGATEPTILISGVADGTQYGDSQDLTIAWEVTGTGIKTVTGKLDDQPFTSGTVQQLHKLALGDHTLTVTVETNSGGTYEQSVAFKTVTSTDDISALIERFEAAGQLSATGAAKLQDKISKVMVSEDKERERDKKKIVKKLERFIEAVNDPKIVSNPAVKATFIRDANALIVENGGTPV</sequence>
<dbReference type="InterPro" id="IPR058094">
    <property type="entry name" value="Ig-like_OmpL47-like"/>
</dbReference>
<evidence type="ECO:0000313" key="6">
    <source>
        <dbReference type="Proteomes" id="UP000198282"/>
    </source>
</evidence>
<dbReference type="InterPro" id="IPR035986">
    <property type="entry name" value="PKD_dom_sf"/>
</dbReference>
<dbReference type="SUPFAM" id="SSF50952">
    <property type="entry name" value="Soluble quinoprotein glucose dehydrogenase"/>
    <property type="match status" value="1"/>
</dbReference>
<feature type="region of interest" description="Disordered" evidence="2">
    <location>
        <begin position="752"/>
        <end position="788"/>
    </location>
</feature>
<organism evidence="5 6">
    <name type="scientific">Streptosporangium subroseum</name>
    <dbReference type="NCBI Taxonomy" id="106412"/>
    <lineage>
        <taxon>Bacteria</taxon>
        <taxon>Bacillati</taxon>
        <taxon>Actinomycetota</taxon>
        <taxon>Actinomycetes</taxon>
        <taxon>Streptosporangiales</taxon>
        <taxon>Streptosporangiaceae</taxon>
        <taxon>Streptosporangium</taxon>
    </lineage>
</organism>
<dbReference type="Gene3D" id="2.60.120.200">
    <property type="match status" value="2"/>
</dbReference>
<dbReference type="Gene3D" id="3.30.1920.20">
    <property type="match status" value="1"/>
</dbReference>
<dbReference type="Pfam" id="PF18911">
    <property type="entry name" value="PKD_4"/>
    <property type="match status" value="2"/>
</dbReference>
<dbReference type="InterPro" id="IPR013320">
    <property type="entry name" value="ConA-like_dom_sf"/>
</dbReference>
<gene>
    <name evidence="5" type="ORF">SAMN05216276_103524</name>
</gene>
<dbReference type="PROSITE" id="PS50093">
    <property type="entry name" value="PKD"/>
    <property type="match status" value="2"/>
</dbReference>
<dbReference type="InterPro" id="IPR022409">
    <property type="entry name" value="PKD/Chitinase_dom"/>
</dbReference>
<evidence type="ECO:0000256" key="2">
    <source>
        <dbReference type="SAM" id="MobiDB-lite"/>
    </source>
</evidence>
<keyword evidence="6" id="KW-1185">Reference proteome</keyword>
<dbReference type="SUPFAM" id="SSF49299">
    <property type="entry name" value="PKD domain"/>
    <property type="match status" value="2"/>
</dbReference>
<dbReference type="Pfam" id="PF03422">
    <property type="entry name" value="CBM_6"/>
    <property type="match status" value="1"/>
</dbReference>
<dbReference type="GO" id="GO:0005975">
    <property type="term" value="P:carbohydrate metabolic process"/>
    <property type="evidence" value="ECO:0007669"/>
    <property type="project" value="UniProtKB-ARBA"/>
</dbReference>
<feature type="compositionally biased region" description="Polar residues" evidence="2">
    <location>
        <begin position="949"/>
        <end position="968"/>
    </location>
</feature>
<evidence type="ECO:0000313" key="5">
    <source>
        <dbReference type="EMBL" id="SNT33844.1"/>
    </source>
</evidence>
<dbReference type="SUPFAM" id="SSF49899">
    <property type="entry name" value="Concanavalin A-like lectins/glucanases"/>
    <property type="match status" value="2"/>
</dbReference>
<dbReference type="RefSeq" id="WP_089210532.1">
    <property type="nucleotide sequence ID" value="NZ_FZOD01000035.1"/>
</dbReference>
<dbReference type="CDD" id="cd04084">
    <property type="entry name" value="CBM6_xylanase-like"/>
    <property type="match status" value="1"/>
</dbReference>
<dbReference type="InterPro" id="IPR005084">
    <property type="entry name" value="CBM6"/>
</dbReference>
<dbReference type="Pfam" id="PF22888">
    <property type="entry name" value="FIMAH"/>
    <property type="match status" value="1"/>
</dbReference>
<name>A0A239LW47_9ACTN</name>
<dbReference type="PROSITE" id="PS51175">
    <property type="entry name" value="CBM6"/>
    <property type="match status" value="1"/>
</dbReference>
<feature type="region of interest" description="Disordered" evidence="2">
    <location>
        <begin position="449"/>
        <end position="475"/>
    </location>
</feature>
<dbReference type="SMART" id="SM00089">
    <property type="entry name" value="PKD"/>
    <property type="match status" value="3"/>
</dbReference>
<dbReference type="GO" id="GO:0030246">
    <property type="term" value="F:carbohydrate binding"/>
    <property type="evidence" value="ECO:0007669"/>
    <property type="project" value="InterPro"/>
</dbReference>
<dbReference type="InterPro" id="IPR054470">
    <property type="entry name" value="FIMAH_dom"/>
</dbReference>
<dbReference type="InterPro" id="IPR011042">
    <property type="entry name" value="6-blade_b-propeller_TolB-like"/>
</dbReference>
<dbReference type="Gene3D" id="2.120.10.30">
    <property type="entry name" value="TolB, C-terminal domain"/>
    <property type="match status" value="1"/>
</dbReference>
<dbReference type="PANTHER" id="PTHR40469">
    <property type="entry name" value="SECRETED GLYCOSYL HYDROLASE"/>
    <property type="match status" value="1"/>
</dbReference>
<dbReference type="InterPro" id="IPR011041">
    <property type="entry name" value="Quinoprot_gluc/sorb_DH_b-prop"/>
</dbReference>
<dbReference type="InterPro" id="IPR029062">
    <property type="entry name" value="Class_I_gatase-like"/>
</dbReference>
<protein>
    <submittedName>
        <fullName evidence="5">Glucose/arabinose dehydrogenase, beta-propeller fold</fullName>
    </submittedName>
</protein>
<evidence type="ECO:0000259" key="4">
    <source>
        <dbReference type="PROSITE" id="PS51175"/>
    </source>
</evidence>
<feature type="region of interest" description="Disordered" evidence="2">
    <location>
        <begin position="941"/>
        <end position="968"/>
    </location>
</feature>
<dbReference type="Pfam" id="PF06283">
    <property type="entry name" value="ThuA"/>
    <property type="match status" value="1"/>
</dbReference>
<dbReference type="Gene3D" id="2.60.120.260">
    <property type="entry name" value="Galactose-binding domain-like"/>
    <property type="match status" value="1"/>
</dbReference>
<dbReference type="InterPro" id="IPR008979">
    <property type="entry name" value="Galactose-bd-like_sf"/>
</dbReference>
<dbReference type="OrthoDB" id="5522149at2"/>
<dbReference type="InterPro" id="IPR013783">
    <property type="entry name" value="Ig-like_fold"/>
</dbReference>
<dbReference type="Gene3D" id="2.60.40.10">
    <property type="entry name" value="Immunoglobulins"/>
    <property type="match status" value="2"/>
</dbReference>
<reference evidence="5 6" key="1">
    <citation type="submission" date="2017-06" db="EMBL/GenBank/DDBJ databases">
        <authorList>
            <person name="Kim H.J."/>
            <person name="Triplett B.A."/>
        </authorList>
    </citation>
    <scope>NUCLEOTIDE SEQUENCE [LARGE SCALE GENOMIC DNA]</scope>
    <source>
        <strain evidence="5 6">CGMCC 4.2132</strain>
    </source>
</reference>
<dbReference type="SMART" id="SM00606">
    <property type="entry name" value="CBD_IV"/>
    <property type="match status" value="1"/>
</dbReference>
<dbReference type="SUPFAM" id="SSF52317">
    <property type="entry name" value="Class I glutamine amidotransferase-like"/>
    <property type="match status" value="1"/>
</dbReference>
<dbReference type="Proteomes" id="UP000198282">
    <property type="component" value="Unassembled WGS sequence"/>
</dbReference>
<accession>A0A239LW47</accession>
<dbReference type="InterPro" id="IPR000601">
    <property type="entry name" value="PKD_dom"/>
</dbReference>
<dbReference type="PANTHER" id="PTHR40469:SF2">
    <property type="entry name" value="GALACTOSE-BINDING DOMAIN-LIKE SUPERFAMILY PROTEIN"/>
    <property type="match status" value="1"/>
</dbReference>
<dbReference type="EMBL" id="FZOD01000035">
    <property type="protein sequence ID" value="SNT33844.1"/>
    <property type="molecule type" value="Genomic_DNA"/>
</dbReference>
<dbReference type="Pfam" id="PF07995">
    <property type="entry name" value="GSDH"/>
    <property type="match status" value="1"/>
</dbReference>
<dbReference type="InterPro" id="IPR041542">
    <property type="entry name" value="GH43_C2"/>
</dbReference>
<dbReference type="SUPFAM" id="SSF49785">
    <property type="entry name" value="Galactose-binding domain-like"/>
    <property type="match status" value="1"/>
</dbReference>
<keyword evidence="1" id="KW-0732">Signal</keyword>
<feature type="domain" description="PKD" evidence="3">
    <location>
        <begin position="734"/>
        <end position="817"/>
    </location>
</feature>
<dbReference type="Gene3D" id="3.40.50.880">
    <property type="match status" value="1"/>
</dbReference>
<dbReference type="InterPro" id="IPR029010">
    <property type="entry name" value="ThuA-like"/>
</dbReference>
<feature type="domain" description="CBM6" evidence="4">
    <location>
        <begin position="930"/>
        <end position="1073"/>
    </location>
</feature>
<dbReference type="Pfam" id="PF17851">
    <property type="entry name" value="GH43_C2"/>
    <property type="match status" value="2"/>
</dbReference>
<proteinExistence type="predicted"/>
<feature type="domain" description="PKD" evidence="3">
    <location>
        <begin position="1083"/>
        <end position="1171"/>
    </location>
</feature>
<dbReference type="InterPro" id="IPR006584">
    <property type="entry name" value="Cellulose-bd_IV"/>
</dbReference>
<dbReference type="NCBIfam" id="NF047446">
    <property type="entry name" value="barrel_OmpL47"/>
    <property type="match status" value="2"/>
</dbReference>
<dbReference type="CDD" id="cd00146">
    <property type="entry name" value="PKD"/>
    <property type="match status" value="2"/>
</dbReference>
<evidence type="ECO:0000256" key="1">
    <source>
        <dbReference type="ARBA" id="ARBA00022729"/>
    </source>
</evidence>